<dbReference type="AlphaFoldDB" id="V8G7S9"/>
<dbReference type="PANTHER" id="PTHR36698">
    <property type="entry name" value="BLL5892 PROTEIN"/>
    <property type="match status" value="1"/>
</dbReference>
<evidence type="ECO:0000313" key="3">
    <source>
        <dbReference type="EMBL" id="ETD72589.1"/>
    </source>
</evidence>
<dbReference type="RefSeq" id="WP_023949959.1">
    <property type="nucleotide sequence ID" value="NZ_AYSV01000054.1"/>
</dbReference>
<evidence type="ECO:0000259" key="2">
    <source>
        <dbReference type="Pfam" id="PF02470"/>
    </source>
</evidence>
<organism evidence="3 4">
    <name type="scientific">Pelistega indica</name>
    <dbReference type="NCBI Taxonomy" id="1414851"/>
    <lineage>
        <taxon>Bacteria</taxon>
        <taxon>Pseudomonadati</taxon>
        <taxon>Pseudomonadota</taxon>
        <taxon>Betaproteobacteria</taxon>
        <taxon>Burkholderiales</taxon>
        <taxon>Alcaligenaceae</taxon>
        <taxon>Pelistega</taxon>
    </lineage>
</organism>
<keyword evidence="1" id="KW-0812">Transmembrane</keyword>
<evidence type="ECO:0000313" key="4">
    <source>
        <dbReference type="Proteomes" id="UP000018766"/>
    </source>
</evidence>
<reference evidence="3 4" key="1">
    <citation type="submission" date="2013-11" db="EMBL/GenBank/DDBJ databases">
        <title>Genomic analysis of Pelistega sp. HM-7.</title>
        <authorList>
            <person name="Kumbhare S.V."/>
            <person name="Shetty S.A."/>
            <person name="Sharma O."/>
            <person name="Dhotre D.P."/>
        </authorList>
    </citation>
    <scope>NUCLEOTIDE SEQUENCE [LARGE SCALE GENOMIC DNA]</scope>
    <source>
        <strain evidence="3 4">HM-7</strain>
    </source>
</reference>
<dbReference type="Pfam" id="PF02470">
    <property type="entry name" value="MlaD"/>
    <property type="match status" value="1"/>
</dbReference>
<feature type="domain" description="Mce/MlaD" evidence="2">
    <location>
        <begin position="37"/>
        <end position="116"/>
    </location>
</feature>
<dbReference type="Proteomes" id="UP000018766">
    <property type="component" value="Unassembled WGS sequence"/>
</dbReference>
<dbReference type="OrthoDB" id="5294672at2"/>
<accession>V8G7S9</accession>
<dbReference type="EMBL" id="AYSV01000054">
    <property type="protein sequence ID" value="ETD72589.1"/>
    <property type="molecule type" value="Genomic_DNA"/>
</dbReference>
<evidence type="ECO:0000256" key="1">
    <source>
        <dbReference type="SAM" id="Phobius"/>
    </source>
</evidence>
<sequence>MEPKARHILIGLFTSIMILAAVAFAFFLTQNKGQEKYFYKVLFQENVTGLSRGSAVLYSGINVGEVVRLTLNKKDPRHVDAIISVDKDIVDIREGVRARLQLMGVTGQAVISLKGGNPNSPQLPKITELPPEDDDDTSIAEMISRKGSEIFSSLQGGNVAKIELPVIPSDTSPLSALLEDGQNAMANLTEISLNLKTLFSDKNMKHAGNILAHIDGLTGTVAGEEETIKEVIKGANKTIAEFNKTLASFERLANNTDKMLTSEGKKALSNASQAMISLSDSTKKIQGVITQNQGNLNQGLQGFKELTPAIIEFKRAFGSLQKILQNMEDNPGGYFIDGNAMKEFRP</sequence>
<dbReference type="InterPro" id="IPR003399">
    <property type="entry name" value="Mce/MlaD"/>
</dbReference>
<dbReference type="PANTHER" id="PTHR36698:SF2">
    <property type="entry name" value="MCE_MLAD DOMAIN-CONTAINING PROTEIN"/>
    <property type="match status" value="1"/>
</dbReference>
<keyword evidence="4" id="KW-1185">Reference proteome</keyword>
<proteinExistence type="predicted"/>
<comment type="caution">
    <text evidence="3">The sequence shown here is derived from an EMBL/GenBank/DDBJ whole genome shotgun (WGS) entry which is preliminary data.</text>
</comment>
<feature type="transmembrane region" description="Helical" evidence="1">
    <location>
        <begin position="7"/>
        <end position="28"/>
    </location>
</feature>
<keyword evidence="1" id="KW-1133">Transmembrane helix</keyword>
<keyword evidence="1" id="KW-0472">Membrane</keyword>
<gene>
    <name evidence="3" type="ORF">V757_03420</name>
</gene>
<protein>
    <recommendedName>
        <fullName evidence="2">Mce/MlaD domain-containing protein</fullName>
    </recommendedName>
</protein>
<name>V8G7S9_9BURK</name>